<dbReference type="EMBL" id="JABRWO010000010">
    <property type="protein sequence ID" value="MBA2116379.1"/>
    <property type="molecule type" value="Genomic_DNA"/>
</dbReference>
<evidence type="ECO:0000313" key="4">
    <source>
        <dbReference type="Proteomes" id="UP000551616"/>
    </source>
</evidence>
<comment type="caution">
    <text evidence="3">The sequence shown here is derived from an EMBL/GenBank/DDBJ whole genome shotgun (WGS) entry which is preliminary data.</text>
</comment>
<evidence type="ECO:0008006" key="5">
    <source>
        <dbReference type="Google" id="ProtNLM"/>
    </source>
</evidence>
<keyword evidence="4" id="KW-1185">Reference proteome</keyword>
<name>A0A7V8V816_9BACT</name>
<dbReference type="Gene3D" id="1.20.120.1490">
    <property type="match status" value="1"/>
</dbReference>
<organism evidence="3 4">
    <name type="scientific">Bremerella alba</name>
    <dbReference type="NCBI Taxonomy" id="980252"/>
    <lineage>
        <taxon>Bacteria</taxon>
        <taxon>Pseudomonadati</taxon>
        <taxon>Planctomycetota</taxon>
        <taxon>Planctomycetia</taxon>
        <taxon>Pirellulales</taxon>
        <taxon>Pirellulaceae</taxon>
        <taxon>Bremerella</taxon>
    </lineage>
</organism>
<protein>
    <recommendedName>
        <fullName evidence="5">LTXXQ motif protein</fullName>
    </recommendedName>
</protein>
<gene>
    <name evidence="3" type="ORF">HOV93_35680</name>
</gene>
<proteinExistence type="predicted"/>
<evidence type="ECO:0000313" key="3">
    <source>
        <dbReference type="EMBL" id="MBA2116379.1"/>
    </source>
</evidence>
<feature type="compositionally biased region" description="Basic residues" evidence="1">
    <location>
        <begin position="149"/>
        <end position="165"/>
    </location>
</feature>
<dbReference type="AlphaFoldDB" id="A0A7V8V816"/>
<dbReference type="Proteomes" id="UP000551616">
    <property type="component" value="Unassembled WGS sequence"/>
</dbReference>
<keyword evidence="2" id="KW-0732">Signal</keyword>
<sequence>MSRCHTLLMFAMVAMLSVGTALGADEVKPKKKQAKTPQRGIFAQVMKLDLSAEQKEKVTAIQKEFGPKLNELTKAVGLTKEDRQARMTAMKEAKEKGLKGKDMREFVEAKAPLTDEQKEAQKAVAEFNGKIREKLAGVLTEEQKEKLGLNKKKPGANKKKKNKAE</sequence>
<dbReference type="RefSeq" id="WP_207397793.1">
    <property type="nucleotide sequence ID" value="NZ_JABRWO010000010.1"/>
</dbReference>
<reference evidence="3 4" key="1">
    <citation type="submission" date="2020-05" db="EMBL/GenBank/DDBJ databases">
        <title>Bremerella alba sp. nov., a novel planctomycete isolated from the surface of the macroalga Fucus spiralis.</title>
        <authorList>
            <person name="Godinho O."/>
            <person name="Botelho R."/>
            <person name="Albuquerque L."/>
            <person name="Wiegand S."/>
            <person name="Da Costa M.S."/>
            <person name="Lobo-Da-Cunha A."/>
            <person name="Jogler C."/>
            <person name="Lage O.M."/>
        </authorList>
    </citation>
    <scope>NUCLEOTIDE SEQUENCE [LARGE SCALE GENOMIC DNA]</scope>
    <source>
        <strain evidence="3 4">FF15</strain>
    </source>
</reference>
<feature type="region of interest" description="Disordered" evidence="1">
    <location>
        <begin position="142"/>
        <end position="165"/>
    </location>
</feature>
<accession>A0A7V8V816</accession>
<feature type="chain" id="PRO_5031326818" description="LTXXQ motif protein" evidence="2">
    <location>
        <begin position="24"/>
        <end position="165"/>
    </location>
</feature>
<evidence type="ECO:0000256" key="1">
    <source>
        <dbReference type="SAM" id="MobiDB-lite"/>
    </source>
</evidence>
<feature type="signal peptide" evidence="2">
    <location>
        <begin position="1"/>
        <end position="23"/>
    </location>
</feature>
<evidence type="ECO:0000256" key="2">
    <source>
        <dbReference type="SAM" id="SignalP"/>
    </source>
</evidence>